<proteinExistence type="predicted"/>
<accession>A0A7Y9IA91</accession>
<evidence type="ECO:0000313" key="1">
    <source>
        <dbReference type="EMBL" id="NYE72908.1"/>
    </source>
</evidence>
<name>A0A7Y9IA91_9ACTN</name>
<dbReference type="AlphaFoldDB" id="A0A7Y9IA91"/>
<keyword evidence="2" id="KW-1185">Reference proteome</keyword>
<evidence type="ECO:0008006" key="3">
    <source>
        <dbReference type="Google" id="ProtNLM"/>
    </source>
</evidence>
<sequence>MLRIAFTLADVGRVRIADHLDPMWEIVLSLHQLGARQDRTSPFRSWATWMRTIARQRVGAAAASLYDLAPPRRYFPDFLTPVPTTACLDEGVDAVLHVPRARLSRELARAIGDPHRSPWPAGIAAAKPRHLHRLGASLHTYHANALAPFHDQITAQLAAHRRQLTRRLADGGVDAVLRNLAPGIRWEPPVLTAPYPVDLDLNLAGRGITLIPSFFCQGNPVTLADPDLDPVLVYPINPPQHWMQPQTGAGDGIDRHLGR</sequence>
<dbReference type="RefSeq" id="WP_179754032.1">
    <property type="nucleotide sequence ID" value="NZ_JACCBU010000001.1"/>
</dbReference>
<comment type="caution">
    <text evidence="1">The sequence shown here is derived from an EMBL/GenBank/DDBJ whole genome shotgun (WGS) entry which is preliminary data.</text>
</comment>
<organism evidence="1 2">
    <name type="scientific">Microlunatus parietis</name>
    <dbReference type="NCBI Taxonomy" id="682979"/>
    <lineage>
        <taxon>Bacteria</taxon>
        <taxon>Bacillati</taxon>
        <taxon>Actinomycetota</taxon>
        <taxon>Actinomycetes</taxon>
        <taxon>Propionibacteriales</taxon>
        <taxon>Propionibacteriaceae</taxon>
        <taxon>Microlunatus</taxon>
    </lineage>
</organism>
<evidence type="ECO:0000313" key="2">
    <source>
        <dbReference type="Proteomes" id="UP000569914"/>
    </source>
</evidence>
<reference evidence="1 2" key="1">
    <citation type="submission" date="2020-07" db="EMBL/GenBank/DDBJ databases">
        <title>Sequencing the genomes of 1000 actinobacteria strains.</title>
        <authorList>
            <person name="Klenk H.-P."/>
        </authorList>
    </citation>
    <scope>NUCLEOTIDE SEQUENCE [LARGE SCALE GENOMIC DNA]</scope>
    <source>
        <strain evidence="1 2">DSM 22083</strain>
    </source>
</reference>
<gene>
    <name evidence="1" type="ORF">BKA15_004237</name>
</gene>
<dbReference type="Proteomes" id="UP000569914">
    <property type="component" value="Unassembled WGS sequence"/>
</dbReference>
<dbReference type="EMBL" id="JACCBU010000001">
    <property type="protein sequence ID" value="NYE72908.1"/>
    <property type="molecule type" value="Genomic_DNA"/>
</dbReference>
<protein>
    <recommendedName>
        <fullName evidence="3">Transcriptional regulator</fullName>
    </recommendedName>
</protein>